<proteinExistence type="predicted"/>
<reference evidence="2 3" key="1">
    <citation type="submission" date="2020-05" db="EMBL/GenBank/DDBJ databases">
        <title>Complete genome sequence of Gemmatimonas greenlandica TET16.</title>
        <authorList>
            <person name="Zeng Y."/>
        </authorList>
    </citation>
    <scope>NUCLEOTIDE SEQUENCE [LARGE SCALE GENOMIC DNA]</scope>
    <source>
        <strain evidence="2 3">TET16</strain>
    </source>
</reference>
<accession>A0A6M4IXE2</accession>
<evidence type="ECO:0000256" key="1">
    <source>
        <dbReference type="SAM" id="MobiDB-lite"/>
    </source>
</evidence>
<protein>
    <submittedName>
        <fullName evidence="2">Ribosomal subunit interface protein</fullName>
    </submittedName>
</protein>
<dbReference type="Proteomes" id="UP000500938">
    <property type="component" value="Chromosome"/>
</dbReference>
<gene>
    <name evidence="2" type="ORF">HKW67_15610</name>
</gene>
<dbReference type="AlphaFoldDB" id="A0A6M4IXE2"/>
<evidence type="ECO:0000313" key="2">
    <source>
        <dbReference type="EMBL" id="QJR36841.1"/>
    </source>
</evidence>
<evidence type="ECO:0000313" key="3">
    <source>
        <dbReference type="Proteomes" id="UP000500938"/>
    </source>
</evidence>
<dbReference type="Gene3D" id="3.30.160.100">
    <property type="entry name" value="Ribosome hibernation promotion factor-like"/>
    <property type="match status" value="1"/>
</dbReference>
<dbReference type="KEGG" id="ggr:HKW67_15610"/>
<organism evidence="2 3">
    <name type="scientific">Gemmatimonas groenlandica</name>
    <dbReference type="NCBI Taxonomy" id="2732249"/>
    <lineage>
        <taxon>Bacteria</taxon>
        <taxon>Pseudomonadati</taxon>
        <taxon>Gemmatimonadota</taxon>
        <taxon>Gemmatimonadia</taxon>
        <taxon>Gemmatimonadales</taxon>
        <taxon>Gemmatimonadaceae</taxon>
        <taxon>Gemmatimonas</taxon>
    </lineage>
</organism>
<dbReference type="Pfam" id="PF02482">
    <property type="entry name" value="Ribosomal_S30AE"/>
    <property type="match status" value="1"/>
</dbReference>
<dbReference type="RefSeq" id="WP_171226274.1">
    <property type="nucleotide sequence ID" value="NZ_CP053085.1"/>
</dbReference>
<dbReference type="InterPro" id="IPR003489">
    <property type="entry name" value="RHF/RaiA"/>
</dbReference>
<dbReference type="SUPFAM" id="SSF69754">
    <property type="entry name" value="Ribosome binding protein Y (YfiA homologue)"/>
    <property type="match status" value="1"/>
</dbReference>
<feature type="region of interest" description="Disordered" evidence="1">
    <location>
        <begin position="102"/>
        <end position="121"/>
    </location>
</feature>
<sequence>MLIQLNTDNHVDGRDEAMREVETDLNRTLARFSSQITRIGVHFRDTNAEKSGASDKECTLEARVAGQDPTAVTHSAATLTAAFHGAREKLVRVLDKRLAKLRPPKGVDPFDRPAVDQGMSL</sequence>
<name>A0A6M4IXE2_9BACT</name>
<dbReference type="EMBL" id="CP053085">
    <property type="protein sequence ID" value="QJR36841.1"/>
    <property type="molecule type" value="Genomic_DNA"/>
</dbReference>
<dbReference type="InterPro" id="IPR036567">
    <property type="entry name" value="RHF-like"/>
</dbReference>
<keyword evidence="3" id="KW-1185">Reference proteome</keyword>